<feature type="domain" description="Mannosylglycerate hydrolase MGH1-like glycoside hydrolase" evidence="1">
    <location>
        <begin position="17"/>
        <end position="234"/>
    </location>
</feature>
<dbReference type="InterPro" id="IPR008928">
    <property type="entry name" value="6-hairpin_glycosidase_sf"/>
</dbReference>
<feature type="non-terminal residue" evidence="2">
    <location>
        <position position="1"/>
    </location>
</feature>
<feature type="non-terminal residue" evidence="2">
    <location>
        <position position="256"/>
    </location>
</feature>
<dbReference type="AlphaFoldDB" id="X0X770"/>
<dbReference type="SUPFAM" id="SSF48208">
    <property type="entry name" value="Six-hairpin glycosidases"/>
    <property type="match status" value="1"/>
</dbReference>
<accession>X0X770</accession>
<dbReference type="Gene3D" id="1.50.10.10">
    <property type="match status" value="1"/>
</dbReference>
<evidence type="ECO:0000259" key="1">
    <source>
        <dbReference type="Pfam" id="PF22422"/>
    </source>
</evidence>
<organism evidence="2">
    <name type="scientific">marine sediment metagenome</name>
    <dbReference type="NCBI Taxonomy" id="412755"/>
    <lineage>
        <taxon>unclassified sequences</taxon>
        <taxon>metagenomes</taxon>
        <taxon>ecological metagenomes</taxon>
    </lineage>
</organism>
<protein>
    <recommendedName>
        <fullName evidence="1">Mannosylglycerate hydrolase MGH1-like glycoside hydrolase domain-containing protein</fullName>
    </recommendedName>
</protein>
<proteinExistence type="predicted"/>
<gene>
    <name evidence="2" type="ORF">S01H1_58598</name>
</gene>
<dbReference type="EMBL" id="BARS01038281">
    <property type="protein sequence ID" value="GAG20841.1"/>
    <property type="molecule type" value="Genomic_DNA"/>
</dbReference>
<evidence type="ECO:0000313" key="2">
    <source>
        <dbReference type="EMBL" id="GAG20841.1"/>
    </source>
</evidence>
<comment type="caution">
    <text evidence="2">The sequence shown here is derived from an EMBL/GenBank/DDBJ whole genome shotgun (WGS) entry which is preliminary data.</text>
</comment>
<sequence length="256" mass="28910">TRWLQSTKSANSASATESALAALFLSWFDPELASDIIRPFFDNQSDEGIIPQMIRPVTTSRFPATPFLPEAVYHLSRLTETPGLPALLEKMQKFSDWLILHKKEDDGLYVHGDPKWFAADAYLYQTRQASPISRSATYDVRSVALNSMLIYQMRFISRLARSLKLDREADKFEETAKQLSDNMANILWDEESGFFYDRIGGRLQRSVLLAGFMPLAAEIPTRAQAARMLEQLPQARDQLTVMNYCPALAPAVGIIV</sequence>
<dbReference type="InterPro" id="IPR054491">
    <property type="entry name" value="MGH1-like_GH"/>
</dbReference>
<reference evidence="2" key="1">
    <citation type="journal article" date="2014" name="Front. Microbiol.">
        <title>High frequency of phylogenetically diverse reductive dehalogenase-homologous genes in deep subseafloor sedimentary metagenomes.</title>
        <authorList>
            <person name="Kawai M."/>
            <person name="Futagami T."/>
            <person name="Toyoda A."/>
            <person name="Takaki Y."/>
            <person name="Nishi S."/>
            <person name="Hori S."/>
            <person name="Arai W."/>
            <person name="Tsubouchi T."/>
            <person name="Morono Y."/>
            <person name="Uchiyama I."/>
            <person name="Ito T."/>
            <person name="Fujiyama A."/>
            <person name="Inagaki F."/>
            <person name="Takami H."/>
        </authorList>
    </citation>
    <scope>NUCLEOTIDE SEQUENCE</scope>
    <source>
        <strain evidence="2">Expedition CK06-06</strain>
    </source>
</reference>
<dbReference type="Pfam" id="PF22422">
    <property type="entry name" value="MGH1-like_GH"/>
    <property type="match status" value="1"/>
</dbReference>
<name>X0X770_9ZZZZ</name>
<dbReference type="InterPro" id="IPR012341">
    <property type="entry name" value="6hp_glycosidase-like_sf"/>
</dbReference>
<dbReference type="GO" id="GO:0005975">
    <property type="term" value="P:carbohydrate metabolic process"/>
    <property type="evidence" value="ECO:0007669"/>
    <property type="project" value="InterPro"/>
</dbReference>